<evidence type="ECO:0000313" key="2">
    <source>
        <dbReference type="Proteomes" id="UP000199569"/>
    </source>
</evidence>
<keyword evidence="2" id="KW-1185">Reference proteome</keyword>
<dbReference type="Proteomes" id="UP000199569">
    <property type="component" value="Unassembled WGS sequence"/>
</dbReference>
<name>A0A1G5ITL9_9HYPH</name>
<evidence type="ECO:0000313" key="1">
    <source>
        <dbReference type="EMBL" id="SCY79422.1"/>
    </source>
</evidence>
<dbReference type="RefSeq" id="WP_175493888.1">
    <property type="nucleotide sequence ID" value="NZ_FMVJ01000006.1"/>
</dbReference>
<sequence length="45" mass="4819">MATFLTCAVVVSLAGLIAPPVLKILSLGREQRMELKSFKAAFAPE</sequence>
<accession>A0A1G5ITL9</accession>
<dbReference type="AlphaFoldDB" id="A0A1G5ITL9"/>
<organism evidence="1 2">
    <name type="scientific">Microvirga guangxiensis</name>
    <dbReference type="NCBI Taxonomy" id="549386"/>
    <lineage>
        <taxon>Bacteria</taxon>
        <taxon>Pseudomonadati</taxon>
        <taxon>Pseudomonadota</taxon>
        <taxon>Alphaproteobacteria</taxon>
        <taxon>Hyphomicrobiales</taxon>
        <taxon>Methylobacteriaceae</taxon>
        <taxon>Microvirga</taxon>
    </lineage>
</organism>
<proteinExistence type="predicted"/>
<gene>
    <name evidence="1" type="ORF">SAMN02927923_02307</name>
</gene>
<reference evidence="2" key="1">
    <citation type="submission" date="2016-10" db="EMBL/GenBank/DDBJ databases">
        <authorList>
            <person name="Varghese N."/>
            <person name="Submissions S."/>
        </authorList>
    </citation>
    <scope>NUCLEOTIDE SEQUENCE [LARGE SCALE GENOMIC DNA]</scope>
    <source>
        <strain evidence="2">CGMCC 1.7666</strain>
    </source>
</reference>
<dbReference type="EMBL" id="FMVJ01000006">
    <property type="protein sequence ID" value="SCY79422.1"/>
    <property type="molecule type" value="Genomic_DNA"/>
</dbReference>
<protein>
    <submittedName>
        <fullName evidence="1">Uncharacterized protein</fullName>
    </submittedName>
</protein>